<dbReference type="InterPro" id="IPR006477">
    <property type="entry name" value="Yir_bir_cir"/>
</dbReference>
<dbReference type="Proteomes" id="UP000008553">
    <property type="component" value="Unassembled WGS sequence"/>
</dbReference>
<feature type="transmembrane region" description="Helical" evidence="1">
    <location>
        <begin position="328"/>
        <end position="346"/>
    </location>
</feature>
<protein>
    <submittedName>
        <fullName evidence="2">Bir1 protein</fullName>
    </submittedName>
</protein>
<evidence type="ECO:0000256" key="1">
    <source>
        <dbReference type="SAM" id="Phobius"/>
    </source>
</evidence>
<dbReference type="NCBIfam" id="TIGR01590">
    <property type="entry name" value="yir-bir-cir_Pla"/>
    <property type="match status" value="1"/>
</dbReference>
<sequence length="388" mass="45346">MYIFFKFIIKVYYFYNKVIPYFINNNNFCIKCIIYTYGKGVLRNPIFKCKRFQNVRDLLSDELTSSGSYNFKDGELLNNYCDSNQCQSEFDRISAGCLYLLYQFYNDDGMFPSPKNSNPYIVDYILIWLSYMLNLYKTNEYDSIKNFYNDYIKNGHNYNKETNELIGYLNYKGLIDARNNLLYMDSNIVSEFYEAFKLLCNMYNELDDEKIKCKKYLEDNNEFDKKYKELNQNTSITKNDSYNKLLSTLLIDYNDFKKVCNDTSSSTSKETEHTPGKTLGQDYGLYSGQESGQESGHESELYSGLESGPNFESISEATSSSSSITSKLIPVLLILGAIPIFLGIAYKVNNKELNNFHYIYANIKQIICFLKFYISIHYLDFGKEFKNI</sequence>
<keyword evidence="3" id="KW-1185">Reference proteome</keyword>
<keyword evidence="1" id="KW-1133">Transmembrane helix</keyword>
<proteinExistence type="predicted"/>
<dbReference type="Pfam" id="PF06022">
    <property type="entry name" value="Cir_Bir_Yir"/>
    <property type="match status" value="1"/>
</dbReference>
<dbReference type="InParanoid" id="Q7RLW4"/>
<gene>
    <name evidence="2" type="ORF">PY02425</name>
</gene>
<evidence type="ECO:0000313" key="2">
    <source>
        <dbReference type="EMBL" id="EAA21868.1"/>
    </source>
</evidence>
<accession>Q7RLW4</accession>
<organism evidence="2 3">
    <name type="scientific">Plasmodium yoelii yoelii</name>
    <dbReference type="NCBI Taxonomy" id="73239"/>
    <lineage>
        <taxon>Eukaryota</taxon>
        <taxon>Sar</taxon>
        <taxon>Alveolata</taxon>
        <taxon>Apicomplexa</taxon>
        <taxon>Aconoidasida</taxon>
        <taxon>Haemosporida</taxon>
        <taxon>Plasmodiidae</taxon>
        <taxon>Plasmodium</taxon>
        <taxon>Plasmodium (Vinckeia)</taxon>
    </lineage>
</organism>
<reference evidence="2 3" key="1">
    <citation type="journal article" date="2002" name="Nature">
        <title>Genome sequence and comparative analysis of the model rodent malaria parasite Plasmodium yoelii yoelii.</title>
        <authorList>
            <person name="Carlton J.M."/>
            <person name="Angiuoli S.V."/>
            <person name="Suh B.B."/>
            <person name="Kooij T.W."/>
            <person name="Pertea M."/>
            <person name="Silva J.C."/>
            <person name="Ermolaeva M.D."/>
            <person name="Allen J.E."/>
            <person name="Selengut J.D."/>
            <person name="Koo H.L."/>
            <person name="Peterson J.D."/>
            <person name="Pop M."/>
            <person name="Kosack D.S."/>
            <person name="Shumway M.F."/>
            <person name="Bidwell S.L."/>
            <person name="Shallom S.J."/>
            <person name="van Aken S.E."/>
            <person name="Riedmuller S.B."/>
            <person name="Feldblyum T.V."/>
            <person name="Cho J.K."/>
            <person name="Quackenbush J."/>
            <person name="Sedegah M."/>
            <person name="Shoaibi A."/>
            <person name="Cummings L.M."/>
            <person name="Florens L."/>
            <person name="Yates J.R."/>
            <person name="Raine J.D."/>
            <person name="Sinden R.E."/>
            <person name="Harris M.A."/>
            <person name="Cunningham D.A."/>
            <person name="Preiser P.R."/>
            <person name="Bergman L.W."/>
            <person name="Vaidya A.B."/>
            <person name="van Lin L.H."/>
            <person name="Janse C.J."/>
            <person name="Waters A.P."/>
            <person name="Smith H.O."/>
            <person name="White O.R."/>
            <person name="Salzberg S.L."/>
            <person name="Venter J.C."/>
            <person name="Fraser C.M."/>
            <person name="Hoffman S.L."/>
            <person name="Gardner M.J."/>
            <person name="Carucci D.J."/>
        </authorList>
    </citation>
    <scope>NUCLEOTIDE SEQUENCE [LARGE SCALE GENOMIC DNA]</scope>
    <source>
        <strain evidence="2 3">17XNL</strain>
    </source>
</reference>
<dbReference type="AlphaFoldDB" id="Q7RLW4"/>
<evidence type="ECO:0000313" key="3">
    <source>
        <dbReference type="Proteomes" id="UP000008553"/>
    </source>
</evidence>
<feature type="transmembrane region" description="Helical" evidence="1">
    <location>
        <begin position="358"/>
        <end position="379"/>
    </location>
</feature>
<comment type="caution">
    <text evidence="2">The sequence shown here is derived from an EMBL/GenBank/DDBJ whole genome shotgun (WGS) entry which is preliminary data.</text>
</comment>
<dbReference type="PaxDb" id="73239-Q7RLW4"/>
<keyword evidence="1" id="KW-0472">Membrane</keyword>
<dbReference type="EMBL" id="AABL01000666">
    <property type="protein sequence ID" value="EAA21868.1"/>
    <property type="molecule type" value="Genomic_DNA"/>
</dbReference>
<keyword evidence="1" id="KW-0812">Transmembrane</keyword>
<name>Q7RLW4_PLAYO</name>